<feature type="region of interest" description="Disordered" evidence="1">
    <location>
        <begin position="130"/>
        <end position="221"/>
    </location>
</feature>
<dbReference type="EMBL" id="SHLA01000001">
    <property type="protein sequence ID" value="RZU62881.1"/>
    <property type="molecule type" value="Genomic_DNA"/>
</dbReference>
<feature type="transmembrane region" description="Helical" evidence="2">
    <location>
        <begin position="102"/>
        <end position="122"/>
    </location>
</feature>
<dbReference type="Pfam" id="PF05656">
    <property type="entry name" value="DUF805"/>
    <property type="match status" value="1"/>
</dbReference>
<keyword evidence="2" id="KW-1133">Transmembrane helix</keyword>
<protein>
    <submittedName>
        <fullName evidence="3">Uncharacterized membrane protein YhaH (DUF805 family)</fullName>
    </submittedName>
</protein>
<keyword evidence="2" id="KW-0812">Transmembrane</keyword>
<dbReference type="AlphaFoldDB" id="A0A4Q8AGB0"/>
<sequence>MFENLRLVQNPAAEPPMDKPLYGATFMQALDRFVQNYVVFTGRASRSEFWWVALALTAVHIVLNWIPVLGTVLSTLVALATIVPSVAVIVRRLHDAGFSGFLALVGLVPLLGQIALLVLAALESKPEGAQYDADAAPTNPVPGNPYQQAPQQPAPQAPPTAPATPAADAAPAAAPAPAPEAPQAEAAPAPPQAAEPTAAPAEAADADAPRDPDIQPGGEQR</sequence>
<name>A0A4Q8AGB0_9MICC</name>
<feature type="compositionally biased region" description="Low complexity" evidence="1">
    <location>
        <begin position="163"/>
        <end position="173"/>
    </location>
</feature>
<evidence type="ECO:0000313" key="3">
    <source>
        <dbReference type="EMBL" id="RZU62881.1"/>
    </source>
</evidence>
<accession>A0A4Q8AGB0</accession>
<comment type="caution">
    <text evidence="3">The sequence shown here is derived from an EMBL/GenBank/DDBJ whole genome shotgun (WGS) entry which is preliminary data.</text>
</comment>
<dbReference type="RefSeq" id="WP_130451394.1">
    <property type="nucleotide sequence ID" value="NZ_SHLA01000001.1"/>
</dbReference>
<feature type="compositionally biased region" description="Pro residues" evidence="1">
    <location>
        <begin position="152"/>
        <end position="162"/>
    </location>
</feature>
<evidence type="ECO:0000313" key="4">
    <source>
        <dbReference type="Proteomes" id="UP000292685"/>
    </source>
</evidence>
<dbReference type="InterPro" id="IPR008523">
    <property type="entry name" value="DUF805"/>
</dbReference>
<feature type="transmembrane region" description="Helical" evidence="2">
    <location>
        <begin position="49"/>
        <end position="66"/>
    </location>
</feature>
<reference evidence="3 4" key="1">
    <citation type="submission" date="2019-02" db="EMBL/GenBank/DDBJ databases">
        <title>Sequencing the genomes of 1000 actinobacteria strains.</title>
        <authorList>
            <person name="Klenk H.-P."/>
        </authorList>
    </citation>
    <scope>NUCLEOTIDE SEQUENCE [LARGE SCALE GENOMIC DNA]</scope>
    <source>
        <strain evidence="3 4">DSM 17364</strain>
    </source>
</reference>
<gene>
    <name evidence="3" type="ORF">EV380_2486</name>
</gene>
<dbReference type="PANTHER" id="PTHR34980:SF2">
    <property type="entry name" value="INNER MEMBRANE PROTEIN YHAH-RELATED"/>
    <property type="match status" value="1"/>
</dbReference>
<dbReference type="GO" id="GO:0005886">
    <property type="term" value="C:plasma membrane"/>
    <property type="evidence" value="ECO:0007669"/>
    <property type="project" value="TreeGrafter"/>
</dbReference>
<evidence type="ECO:0000256" key="2">
    <source>
        <dbReference type="SAM" id="Phobius"/>
    </source>
</evidence>
<proteinExistence type="predicted"/>
<feature type="compositionally biased region" description="Low complexity" evidence="1">
    <location>
        <begin position="194"/>
        <end position="203"/>
    </location>
</feature>
<keyword evidence="4" id="KW-1185">Reference proteome</keyword>
<organism evidence="3 4">
    <name type="scientific">Zhihengliuella halotolerans</name>
    <dbReference type="NCBI Taxonomy" id="370736"/>
    <lineage>
        <taxon>Bacteria</taxon>
        <taxon>Bacillati</taxon>
        <taxon>Actinomycetota</taxon>
        <taxon>Actinomycetes</taxon>
        <taxon>Micrococcales</taxon>
        <taxon>Micrococcaceae</taxon>
        <taxon>Zhihengliuella</taxon>
    </lineage>
</organism>
<feature type="transmembrane region" description="Helical" evidence="2">
    <location>
        <begin position="72"/>
        <end position="90"/>
    </location>
</feature>
<dbReference type="OrthoDB" id="9812349at2"/>
<keyword evidence="2" id="KW-0472">Membrane</keyword>
<evidence type="ECO:0000256" key="1">
    <source>
        <dbReference type="SAM" id="MobiDB-lite"/>
    </source>
</evidence>
<dbReference type="PANTHER" id="PTHR34980">
    <property type="entry name" value="INNER MEMBRANE PROTEIN-RELATED-RELATED"/>
    <property type="match status" value="1"/>
</dbReference>
<dbReference type="Proteomes" id="UP000292685">
    <property type="component" value="Unassembled WGS sequence"/>
</dbReference>